<dbReference type="STRING" id="1296100.A0A1B9FZR8"/>
<dbReference type="EMBL" id="KI894022">
    <property type="protein sequence ID" value="OCF24260.1"/>
    <property type="molecule type" value="Genomic_DNA"/>
</dbReference>
<gene>
    <name evidence="3" type="ORF">I302_05719</name>
    <name evidence="4" type="ORF">I302_107017</name>
</gene>
<reference evidence="4" key="4">
    <citation type="submission" date="2024-02" db="EMBL/GenBank/DDBJ databases">
        <title>Comparative genomics of Cryptococcus and Kwoniella reveals pathogenesis evolution and contrasting modes of karyotype evolution via chromosome fusion or intercentromeric recombination.</title>
        <authorList>
            <person name="Coelho M.A."/>
            <person name="David-Palma M."/>
            <person name="Shea T."/>
            <person name="Bowers K."/>
            <person name="McGinley-Smith S."/>
            <person name="Mohammad A.W."/>
            <person name="Gnirke A."/>
            <person name="Yurkov A.M."/>
            <person name="Nowrousian M."/>
            <person name="Sun S."/>
            <person name="Cuomo C.A."/>
            <person name="Heitman J."/>
        </authorList>
    </citation>
    <scope>NUCLEOTIDE SEQUENCE</scope>
    <source>
        <strain evidence="4">CBS 10118</strain>
    </source>
</reference>
<dbReference type="OrthoDB" id="439917at2759"/>
<dbReference type="GeneID" id="30210118"/>
<evidence type="ECO:0000313" key="3">
    <source>
        <dbReference type="EMBL" id="OCF24260.1"/>
    </source>
</evidence>
<dbReference type="Pfam" id="PF21671">
    <property type="entry name" value="CPL1-like"/>
    <property type="match status" value="1"/>
</dbReference>
<keyword evidence="5" id="KW-1185">Reference proteome</keyword>
<evidence type="ECO:0000256" key="1">
    <source>
        <dbReference type="SAM" id="SignalP"/>
    </source>
</evidence>
<feature type="chain" id="PRO_5042334738" description="Protein CPL1-like domain-containing protein" evidence="1">
    <location>
        <begin position="24"/>
        <end position="266"/>
    </location>
</feature>
<protein>
    <recommendedName>
        <fullName evidence="2">Protein CPL1-like domain-containing protein</fullName>
    </recommendedName>
</protein>
<reference evidence="3" key="3">
    <citation type="submission" date="2014-01" db="EMBL/GenBank/DDBJ databases">
        <title>Evolution of pathogenesis and genome organization in the Tremellales.</title>
        <authorList>
            <person name="Cuomo C."/>
            <person name="Litvintseva A."/>
            <person name="Heitman J."/>
            <person name="Chen Y."/>
            <person name="Sun S."/>
            <person name="Springer D."/>
            <person name="Dromer F."/>
            <person name="Young S."/>
            <person name="Zeng Q."/>
            <person name="Chapman S."/>
            <person name="Gujja S."/>
            <person name="Saif S."/>
            <person name="Birren B."/>
        </authorList>
    </citation>
    <scope>NUCLEOTIDE SEQUENCE</scope>
    <source>
        <strain evidence="3">CBS 10118</strain>
    </source>
</reference>
<dbReference type="EMBL" id="CP144545">
    <property type="protein sequence ID" value="WVW84981.1"/>
    <property type="molecule type" value="Genomic_DNA"/>
</dbReference>
<proteinExistence type="predicted"/>
<dbReference type="VEuPathDB" id="FungiDB:I302_05719"/>
<dbReference type="InterPro" id="IPR038955">
    <property type="entry name" value="PriA/CPL1_fungi"/>
</dbReference>
<reference evidence="3" key="1">
    <citation type="submission" date="2013-07" db="EMBL/GenBank/DDBJ databases">
        <title>The Genome Sequence of Cryptococcus bestiolae CBS10118.</title>
        <authorList>
            <consortium name="The Broad Institute Genome Sequencing Platform"/>
            <person name="Cuomo C."/>
            <person name="Litvintseva A."/>
            <person name="Chen Y."/>
            <person name="Heitman J."/>
            <person name="Sun S."/>
            <person name="Springer D."/>
            <person name="Dromer F."/>
            <person name="Young S.K."/>
            <person name="Zeng Q."/>
            <person name="Gargeya S."/>
            <person name="Fitzgerald M."/>
            <person name="Abouelleil A."/>
            <person name="Alvarado L."/>
            <person name="Berlin A.M."/>
            <person name="Chapman S.B."/>
            <person name="Dewar J."/>
            <person name="Goldberg J."/>
            <person name="Griggs A."/>
            <person name="Gujja S."/>
            <person name="Hansen M."/>
            <person name="Howarth C."/>
            <person name="Imamovic A."/>
            <person name="Larimer J."/>
            <person name="McCowan C."/>
            <person name="Murphy C."/>
            <person name="Pearson M."/>
            <person name="Priest M."/>
            <person name="Roberts A."/>
            <person name="Saif S."/>
            <person name="Shea T."/>
            <person name="Sykes S."/>
            <person name="Wortman J."/>
            <person name="Nusbaum C."/>
            <person name="Birren B."/>
        </authorList>
    </citation>
    <scope>NUCLEOTIDE SEQUENCE [LARGE SCALE GENOMIC DNA]</scope>
    <source>
        <strain evidence="3">CBS 10118</strain>
    </source>
</reference>
<sequence length="266" mass="28311">MKTTQFISLTALTMGMGALKVLAESTYAGCYASPPGTYSNQQTTDPEVCASYCTTQYSAIANTNQCYCSDSYPSPGNMQAYGPDNCASNGQAAVYARDTTFDFSNCAGFYSTVFDGRGYSEFDSVNDPKACFASCRSKRYAVFGYDVYTHPAGAAASGWARRNAREALKRSRQAALIQVCPKGMTACNIPGVEGADAWECVDTQNELESCGGCINGAYKNATSVIGQSCQNQSGVKLGATTCQEGRCVNYDCEEGYQLVDGACIAE</sequence>
<feature type="domain" description="Protein CPL1-like" evidence="2">
    <location>
        <begin position="198"/>
        <end position="258"/>
    </location>
</feature>
<dbReference type="PANTHER" id="PTHR35192">
    <property type="entry name" value="PROTEIN, PUTATIVE-RELATED"/>
    <property type="match status" value="1"/>
</dbReference>
<dbReference type="RefSeq" id="XP_019045330.1">
    <property type="nucleotide sequence ID" value="XM_019192333.1"/>
</dbReference>
<dbReference type="AlphaFoldDB" id="A0A1B9FZR8"/>
<keyword evidence="1" id="KW-0732">Signal</keyword>
<dbReference type="KEGG" id="kbi:30210118"/>
<accession>A0A1B9FZR8</accession>
<name>A0A1B9FZR8_9TREE</name>
<evidence type="ECO:0000313" key="4">
    <source>
        <dbReference type="EMBL" id="WVW84981.1"/>
    </source>
</evidence>
<organism evidence="3">
    <name type="scientific">Kwoniella bestiolae CBS 10118</name>
    <dbReference type="NCBI Taxonomy" id="1296100"/>
    <lineage>
        <taxon>Eukaryota</taxon>
        <taxon>Fungi</taxon>
        <taxon>Dikarya</taxon>
        <taxon>Basidiomycota</taxon>
        <taxon>Agaricomycotina</taxon>
        <taxon>Tremellomycetes</taxon>
        <taxon>Tremellales</taxon>
        <taxon>Cryptococcaceae</taxon>
        <taxon>Kwoniella</taxon>
    </lineage>
</organism>
<dbReference type="Proteomes" id="UP000092730">
    <property type="component" value="Chromosome 5"/>
</dbReference>
<dbReference type="PANTHER" id="PTHR35192:SF2">
    <property type="entry name" value="APPLE DOMAIN-CONTAINING PROTEIN"/>
    <property type="match status" value="1"/>
</dbReference>
<feature type="signal peptide" evidence="1">
    <location>
        <begin position="1"/>
        <end position="23"/>
    </location>
</feature>
<evidence type="ECO:0000313" key="5">
    <source>
        <dbReference type="Proteomes" id="UP000092730"/>
    </source>
</evidence>
<reference evidence="4" key="2">
    <citation type="submission" date="2013-07" db="EMBL/GenBank/DDBJ databases">
        <authorList>
            <consortium name="The Broad Institute Genome Sequencing Platform"/>
            <person name="Cuomo C."/>
            <person name="Litvintseva A."/>
            <person name="Chen Y."/>
            <person name="Heitman J."/>
            <person name="Sun S."/>
            <person name="Springer D."/>
            <person name="Dromer F."/>
            <person name="Young S.K."/>
            <person name="Zeng Q."/>
            <person name="Gargeya S."/>
            <person name="Fitzgerald M."/>
            <person name="Abouelleil A."/>
            <person name="Alvarado L."/>
            <person name="Berlin A.M."/>
            <person name="Chapman S.B."/>
            <person name="Dewar J."/>
            <person name="Goldberg J."/>
            <person name="Griggs A."/>
            <person name="Gujja S."/>
            <person name="Hansen M."/>
            <person name="Howarth C."/>
            <person name="Imamovic A."/>
            <person name="Larimer J."/>
            <person name="McCowan C."/>
            <person name="Murphy C."/>
            <person name="Pearson M."/>
            <person name="Priest M."/>
            <person name="Roberts A."/>
            <person name="Saif S."/>
            <person name="Shea T."/>
            <person name="Sykes S."/>
            <person name="Wortman J."/>
            <person name="Nusbaum C."/>
            <person name="Birren B."/>
        </authorList>
    </citation>
    <scope>NUCLEOTIDE SEQUENCE</scope>
    <source>
        <strain evidence="4">CBS 10118</strain>
    </source>
</reference>
<dbReference type="InterPro" id="IPR048661">
    <property type="entry name" value="CPL1-like"/>
</dbReference>
<evidence type="ECO:0000259" key="2">
    <source>
        <dbReference type="Pfam" id="PF21671"/>
    </source>
</evidence>